<evidence type="ECO:0000313" key="3">
    <source>
        <dbReference type="EMBL" id="KAK2100608.1"/>
    </source>
</evidence>
<gene>
    <name evidence="3" type="ORF">P7K49_021956</name>
</gene>
<evidence type="ECO:0000313" key="4">
    <source>
        <dbReference type="Proteomes" id="UP001266305"/>
    </source>
</evidence>
<evidence type="ECO:0000256" key="1">
    <source>
        <dbReference type="SAM" id="MobiDB-lite"/>
    </source>
</evidence>
<dbReference type="Proteomes" id="UP001266305">
    <property type="component" value="Unassembled WGS sequence"/>
</dbReference>
<comment type="caution">
    <text evidence="3">The sequence shown here is derived from an EMBL/GenBank/DDBJ whole genome shotgun (WGS) entry which is preliminary data.</text>
</comment>
<feature type="domain" description="Wilm's tumour protein N-terminal" evidence="2">
    <location>
        <begin position="80"/>
        <end position="123"/>
    </location>
</feature>
<dbReference type="EMBL" id="JASSZA010000010">
    <property type="protein sequence ID" value="KAK2100608.1"/>
    <property type="molecule type" value="Genomic_DNA"/>
</dbReference>
<sequence length="128" mass="13379">MNKLGKSESEKGGEARPEIASRGLGSLSAESPGRWWGGSLLRRGSECGVQRTPPPVAGSDPLSLSLENPADAVLLSAPPAGYSTVTFDGTPSYGHTPSHHAAQFSNHSFKHEDPMGQQGSLGKLARTK</sequence>
<feature type="compositionally biased region" description="Basic and acidic residues" evidence="1">
    <location>
        <begin position="1"/>
        <end position="19"/>
    </location>
</feature>
<protein>
    <recommendedName>
        <fullName evidence="2">Wilm's tumour protein N-terminal domain-containing protein</fullName>
    </recommendedName>
</protein>
<feature type="region of interest" description="Disordered" evidence="1">
    <location>
        <begin position="93"/>
        <end position="128"/>
    </location>
</feature>
<organism evidence="3 4">
    <name type="scientific">Saguinus oedipus</name>
    <name type="common">Cotton-top tamarin</name>
    <name type="synonym">Oedipomidas oedipus</name>
    <dbReference type="NCBI Taxonomy" id="9490"/>
    <lineage>
        <taxon>Eukaryota</taxon>
        <taxon>Metazoa</taxon>
        <taxon>Chordata</taxon>
        <taxon>Craniata</taxon>
        <taxon>Vertebrata</taxon>
        <taxon>Euteleostomi</taxon>
        <taxon>Mammalia</taxon>
        <taxon>Eutheria</taxon>
        <taxon>Euarchontoglires</taxon>
        <taxon>Primates</taxon>
        <taxon>Haplorrhini</taxon>
        <taxon>Platyrrhini</taxon>
        <taxon>Cebidae</taxon>
        <taxon>Callitrichinae</taxon>
        <taxon>Saguinus</taxon>
    </lineage>
</organism>
<feature type="region of interest" description="Disordered" evidence="1">
    <location>
        <begin position="1"/>
        <end position="64"/>
    </location>
</feature>
<reference evidence="3 4" key="1">
    <citation type="submission" date="2023-05" db="EMBL/GenBank/DDBJ databases">
        <title>B98-5 Cell Line De Novo Hybrid Assembly: An Optical Mapping Approach.</title>
        <authorList>
            <person name="Kananen K."/>
            <person name="Auerbach J.A."/>
            <person name="Kautto E."/>
            <person name="Blachly J.S."/>
        </authorList>
    </citation>
    <scope>NUCLEOTIDE SEQUENCE [LARGE SCALE GENOMIC DNA]</scope>
    <source>
        <strain evidence="3">B95-8</strain>
        <tissue evidence="3">Cell line</tissue>
    </source>
</reference>
<name>A0ABQ9UU24_SAGOE</name>
<dbReference type="Pfam" id="PF02165">
    <property type="entry name" value="WT1"/>
    <property type="match status" value="1"/>
</dbReference>
<accession>A0ABQ9UU24</accession>
<dbReference type="InterPro" id="IPR000976">
    <property type="entry name" value="Wilms_tumour_N"/>
</dbReference>
<proteinExistence type="predicted"/>
<feature type="compositionally biased region" description="Low complexity" evidence="1">
    <location>
        <begin position="33"/>
        <end position="42"/>
    </location>
</feature>
<evidence type="ECO:0000259" key="2">
    <source>
        <dbReference type="Pfam" id="PF02165"/>
    </source>
</evidence>
<keyword evidence="4" id="KW-1185">Reference proteome</keyword>